<dbReference type="InterPro" id="IPR007069">
    <property type="entry name" value="Transposase_32"/>
</dbReference>
<comment type="caution">
    <text evidence="2">The sequence shown here is derived from an EMBL/GenBank/DDBJ whole genome shotgun (WGS) entry which is preliminary data.</text>
</comment>
<name>A0A158KY49_9BURK</name>
<dbReference type="Proteomes" id="UP000054925">
    <property type="component" value="Unassembled WGS sequence"/>
</dbReference>
<evidence type="ECO:0000313" key="2">
    <source>
        <dbReference type="EMBL" id="SAL86086.1"/>
    </source>
</evidence>
<keyword evidence="3" id="KW-1185">Reference proteome</keyword>
<evidence type="ECO:0000313" key="3">
    <source>
        <dbReference type="Proteomes" id="UP000054925"/>
    </source>
</evidence>
<gene>
    <name evidence="2" type="ORF">AWB67_07109</name>
</gene>
<dbReference type="AlphaFoldDB" id="A0A158KY49"/>
<organism evidence="2 3">
    <name type="scientific">Caballeronia terrestris</name>
    <dbReference type="NCBI Taxonomy" id="1226301"/>
    <lineage>
        <taxon>Bacteria</taxon>
        <taxon>Pseudomonadati</taxon>
        <taxon>Pseudomonadota</taxon>
        <taxon>Betaproteobacteria</taxon>
        <taxon>Burkholderiales</taxon>
        <taxon>Burkholderiaceae</taxon>
        <taxon>Caballeronia</taxon>
    </lineage>
</organism>
<dbReference type="PANTHER" id="PTHR37023:SF1">
    <property type="entry name" value="ISSOD25 TRANSPOSASE TNPA_ISSOD25"/>
    <property type="match status" value="1"/>
</dbReference>
<sequence>MLAYLSRYTHRVAISNQRLIALDERGVTFRWKDYRAKGRTRYKTMTLEAGEFMRRFLLHVLPGGSHRIRHYGLLANPVRRTNLAKIRELLNVVPEANNKSDDPRNTVPSVFVCRHCGAPMIVIEILERTAPIRAPPVRRGDT</sequence>
<proteinExistence type="predicted"/>
<evidence type="ECO:0000259" key="1">
    <source>
        <dbReference type="Pfam" id="PF04986"/>
    </source>
</evidence>
<dbReference type="GO" id="GO:0003677">
    <property type="term" value="F:DNA binding"/>
    <property type="evidence" value="ECO:0007669"/>
    <property type="project" value="InterPro"/>
</dbReference>
<dbReference type="GO" id="GO:0004803">
    <property type="term" value="F:transposase activity"/>
    <property type="evidence" value="ECO:0007669"/>
    <property type="project" value="InterPro"/>
</dbReference>
<dbReference type="GO" id="GO:0006313">
    <property type="term" value="P:DNA transposition"/>
    <property type="evidence" value="ECO:0007669"/>
    <property type="project" value="InterPro"/>
</dbReference>
<dbReference type="EMBL" id="FCOL02000215">
    <property type="protein sequence ID" value="SAL86086.1"/>
    <property type="molecule type" value="Genomic_DNA"/>
</dbReference>
<dbReference type="Pfam" id="PF04986">
    <property type="entry name" value="Y2_Tnp"/>
    <property type="match status" value="1"/>
</dbReference>
<protein>
    <submittedName>
        <fullName evidence="2">Transposase</fullName>
    </submittedName>
</protein>
<dbReference type="PANTHER" id="PTHR37023">
    <property type="entry name" value="TRANSPOSASE"/>
    <property type="match status" value="1"/>
</dbReference>
<feature type="domain" description="Transposase IS801/IS1294" evidence="1">
    <location>
        <begin position="2"/>
        <end position="76"/>
    </location>
</feature>
<reference evidence="2" key="1">
    <citation type="submission" date="2016-01" db="EMBL/GenBank/DDBJ databases">
        <authorList>
            <person name="Peeters C."/>
        </authorList>
    </citation>
    <scope>NUCLEOTIDE SEQUENCE [LARGE SCALE GENOMIC DNA]</scope>
    <source>
        <strain evidence="2">LMG 22937</strain>
    </source>
</reference>
<accession>A0A158KY49</accession>